<accession>A0ABQ3B7M0</accession>
<dbReference type="Proteomes" id="UP000601597">
    <property type="component" value="Unassembled WGS sequence"/>
</dbReference>
<protein>
    <submittedName>
        <fullName evidence="1">Uncharacterized protein</fullName>
    </submittedName>
</protein>
<name>A0ABQ3B7M0_9GAMM</name>
<dbReference type="RefSeq" id="WP_189578021.1">
    <property type="nucleotide sequence ID" value="NZ_BMXV01000009.1"/>
</dbReference>
<keyword evidence="2" id="KW-1185">Reference proteome</keyword>
<dbReference type="EMBL" id="BMXV01000009">
    <property type="protein sequence ID" value="GGY83666.1"/>
    <property type="molecule type" value="Genomic_DNA"/>
</dbReference>
<gene>
    <name evidence="1" type="ORF">GCM10007071_33720</name>
</gene>
<evidence type="ECO:0000313" key="1">
    <source>
        <dbReference type="EMBL" id="GGY83666.1"/>
    </source>
</evidence>
<comment type="caution">
    <text evidence="1">The sequence shown here is derived from an EMBL/GenBank/DDBJ whole genome shotgun (WGS) entry which is preliminary data.</text>
</comment>
<evidence type="ECO:0000313" key="2">
    <source>
        <dbReference type="Proteomes" id="UP000601597"/>
    </source>
</evidence>
<proteinExistence type="predicted"/>
<organism evidence="1 2">
    <name type="scientific">Marinobacter zhanjiangensis</name>
    <dbReference type="NCBI Taxonomy" id="578215"/>
    <lineage>
        <taxon>Bacteria</taxon>
        <taxon>Pseudomonadati</taxon>
        <taxon>Pseudomonadota</taxon>
        <taxon>Gammaproteobacteria</taxon>
        <taxon>Pseudomonadales</taxon>
        <taxon>Marinobacteraceae</taxon>
        <taxon>Marinobacter</taxon>
    </lineage>
</organism>
<sequence length="46" mass="5656">MKTEEKIKRNHERAQHIVNSWPTWKREFSITKYSIKQDSKDNKKPN</sequence>
<reference evidence="2" key="1">
    <citation type="journal article" date="2019" name="Int. J. Syst. Evol. Microbiol.">
        <title>The Global Catalogue of Microorganisms (GCM) 10K type strain sequencing project: providing services to taxonomists for standard genome sequencing and annotation.</title>
        <authorList>
            <consortium name="The Broad Institute Genomics Platform"/>
            <consortium name="The Broad Institute Genome Sequencing Center for Infectious Disease"/>
            <person name="Wu L."/>
            <person name="Ma J."/>
        </authorList>
    </citation>
    <scope>NUCLEOTIDE SEQUENCE [LARGE SCALE GENOMIC DNA]</scope>
    <source>
        <strain evidence="2">KCTC 22280</strain>
    </source>
</reference>